<dbReference type="InterPro" id="IPR001810">
    <property type="entry name" value="F-box_dom"/>
</dbReference>
<dbReference type="Gene3D" id="1.20.1280.50">
    <property type="match status" value="1"/>
</dbReference>
<proteinExistence type="predicted"/>
<dbReference type="Pfam" id="PF12937">
    <property type="entry name" value="F-box-like"/>
    <property type="match status" value="1"/>
</dbReference>
<dbReference type="AlphaFoldDB" id="A0AAV9QBJ3"/>
<evidence type="ECO:0000313" key="3">
    <source>
        <dbReference type="EMBL" id="KAK5538514.1"/>
    </source>
</evidence>
<feature type="domain" description="F-box" evidence="2">
    <location>
        <begin position="1"/>
        <end position="48"/>
    </location>
</feature>
<comment type="caution">
    <text evidence="3">The sequence shown here is derived from an EMBL/GenBank/DDBJ whole genome shotgun (WGS) entry which is preliminary data.</text>
</comment>
<feature type="region of interest" description="Disordered" evidence="1">
    <location>
        <begin position="186"/>
        <end position="205"/>
    </location>
</feature>
<dbReference type="EMBL" id="JAXLQG010000006">
    <property type="protein sequence ID" value="KAK5538514.1"/>
    <property type="molecule type" value="Genomic_DNA"/>
</dbReference>
<dbReference type="Proteomes" id="UP001345827">
    <property type="component" value="Unassembled WGS sequence"/>
</dbReference>
<reference evidence="3 4" key="1">
    <citation type="submission" date="2023-06" db="EMBL/GenBank/DDBJ databases">
        <title>Black Yeasts Isolated from many extreme environments.</title>
        <authorList>
            <person name="Coleine C."/>
            <person name="Stajich J.E."/>
            <person name="Selbmann L."/>
        </authorList>
    </citation>
    <scope>NUCLEOTIDE SEQUENCE [LARGE SCALE GENOMIC DNA]</scope>
    <source>
        <strain evidence="3 4">CCFEE 5887</strain>
    </source>
</reference>
<gene>
    <name evidence="3" type="ORF">LTR25_004056</name>
</gene>
<accession>A0AAV9QBJ3</accession>
<protein>
    <recommendedName>
        <fullName evidence="2">F-box domain-containing protein</fullName>
    </recommendedName>
</protein>
<dbReference type="SUPFAM" id="SSF81383">
    <property type="entry name" value="F-box domain"/>
    <property type="match status" value="1"/>
</dbReference>
<dbReference type="InterPro" id="IPR036047">
    <property type="entry name" value="F-box-like_dom_sf"/>
</dbReference>
<sequence length="481" mass="54772">MQILQLPQELLDHTLSFLHPEDIIRFGRTCKQAHAFVNPQNQLLWRSAFLHVFDDPKDAWSMMPESWAHQAESLRVYTKTWDWHRELVRRLFTLRAIRSKWCADVEAPRAQEYLDTLLSILDTAKPRPTKRDILNGLIPIVDDRYISLNMLILADVDKYRAGLENLIHDSGTVRYMRYAGSDGNPWNSPRRPVTRSMTWSENEKNRPESASRLHVMFGLTVRDRIENMARGAARRKVYDWSLSGPDNDYGPFKRDGSGQVDWSFLEGIHSVIARNFAMCVEGQISIPQGFCYSIPCRTLNDPTVPNDWARVTGPWLGTYAFMDYADFFAYNTWDGQSGGARPTLDDEPEACGDLMKLDLQLDETLADDPRLHTALPISKDLPPLYFQGLSRAHVGLHRPAIGVRGSVSLVPGNREVRWRFIITYSGQDQWQLEGIQPGGIRSGGIFGLWSQCDHEETGPVGPFCYFPMELCKPTSVVLVAS</sequence>
<evidence type="ECO:0000256" key="1">
    <source>
        <dbReference type="SAM" id="MobiDB-lite"/>
    </source>
</evidence>
<dbReference type="PROSITE" id="PS50181">
    <property type="entry name" value="FBOX"/>
    <property type="match status" value="1"/>
</dbReference>
<evidence type="ECO:0000313" key="4">
    <source>
        <dbReference type="Proteomes" id="UP001345827"/>
    </source>
</evidence>
<organism evidence="3 4">
    <name type="scientific">Vermiconidia calcicola</name>
    <dbReference type="NCBI Taxonomy" id="1690605"/>
    <lineage>
        <taxon>Eukaryota</taxon>
        <taxon>Fungi</taxon>
        <taxon>Dikarya</taxon>
        <taxon>Ascomycota</taxon>
        <taxon>Pezizomycotina</taxon>
        <taxon>Dothideomycetes</taxon>
        <taxon>Dothideomycetidae</taxon>
        <taxon>Mycosphaerellales</taxon>
        <taxon>Extremaceae</taxon>
        <taxon>Vermiconidia</taxon>
    </lineage>
</organism>
<keyword evidence="4" id="KW-1185">Reference proteome</keyword>
<name>A0AAV9QBJ3_9PEZI</name>
<evidence type="ECO:0000259" key="2">
    <source>
        <dbReference type="PROSITE" id="PS50181"/>
    </source>
</evidence>
<dbReference type="CDD" id="cd09917">
    <property type="entry name" value="F-box_SF"/>
    <property type="match status" value="1"/>
</dbReference>